<feature type="transmembrane region" description="Helical" evidence="7">
    <location>
        <begin position="12"/>
        <end position="31"/>
    </location>
</feature>
<dbReference type="PANTHER" id="PTHR30443:SF0">
    <property type="entry name" value="PHOSPHOETHANOLAMINE TRANSFERASE EPTA"/>
    <property type="match status" value="1"/>
</dbReference>
<keyword evidence="10" id="KW-1185">Reference proteome</keyword>
<dbReference type="GO" id="GO:0009244">
    <property type="term" value="P:lipopolysaccharide core region biosynthetic process"/>
    <property type="evidence" value="ECO:0007669"/>
    <property type="project" value="TreeGrafter"/>
</dbReference>
<dbReference type="OrthoDB" id="9786870at2"/>
<comment type="subcellular location">
    <subcellularLocation>
        <location evidence="1">Cell membrane</location>
        <topology evidence="1">Multi-pass membrane protein</topology>
    </subcellularLocation>
</comment>
<feature type="transmembrane region" description="Helical" evidence="7">
    <location>
        <begin position="63"/>
        <end position="84"/>
    </location>
</feature>
<dbReference type="EMBL" id="FRBL01000011">
    <property type="protein sequence ID" value="SHM79740.1"/>
    <property type="molecule type" value="Genomic_DNA"/>
</dbReference>
<reference evidence="9 10" key="1">
    <citation type="submission" date="2016-11" db="EMBL/GenBank/DDBJ databases">
        <authorList>
            <person name="Jaros S."/>
            <person name="Januszkiewicz K."/>
            <person name="Wedrychowicz H."/>
        </authorList>
    </citation>
    <scope>NUCLEOTIDE SEQUENCE [LARGE SCALE GENOMIC DNA]</scope>
    <source>
        <strain evidence="9 10">DSM 27406</strain>
    </source>
</reference>
<gene>
    <name evidence="9" type="ORF">SAMN05444266_11159</name>
</gene>
<dbReference type="GO" id="GO:0016776">
    <property type="term" value="F:phosphotransferase activity, phosphate group as acceptor"/>
    <property type="evidence" value="ECO:0007669"/>
    <property type="project" value="TreeGrafter"/>
</dbReference>
<dbReference type="PANTHER" id="PTHR30443">
    <property type="entry name" value="INNER MEMBRANE PROTEIN"/>
    <property type="match status" value="1"/>
</dbReference>
<dbReference type="InterPro" id="IPR000917">
    <property type="entry name" value="Sulfatase_N"/>
</dbReference>
<dbReference type="InterPro" id="IPR017850">
    <property type="entry name" value="Alkaline_phosphatase_core_sf"/>
</dbReference>
<dbReference type="GO" id="GO:0005886">
    <property type="term" value="C:plasma membrane"/>
    <property type="evidence" value="ECO:0007669"/>
    <property type="project" value="UniProtKB-SubCell"/>
</dbReference>
<dbReference type="SUPFAM" id="SSF53649">
    <property type="entry name" value="Alkaline phosphatase-like"/>
    <property type="match status" value="1"/>
</dbReference>
<keyword evidence="2" id="KW-1003">Cell membrane</keyword>
<feature type="transmembrane region" description="Helical" evidence="7">
    <location>
        <begin position="147"/>
        <end position="167"/>
    </location>
</feature>
<evidence type="ECO:0000256" key="3">
    <source>
        <dbReference type="ARBA" id="ARBA00022679"/>
    </source>
</evidence>
<evidence type="ECO:0000256" key="1">
    <source>
        <dbReference type="ARBA" id="ARBA00004651"/>
    </source>
</evidence>
<evidence type="ECO:0000313" key="10">
    <source>
        <dbReference type="Proteomes" id="UP000184420"/>
    </source>
</evidence>
<evidence type="ECO:0000313" key="9">
    <source>
        <dbReference type="EMBL" id="SHM79740.1"/>
    </source>
</evidence>
<evidence type="ECO:0000256" key="7">
    <source>
        <dbReference type="SAM" id="Phobius"/>
    </source>
</evidence>
<dbReference type="InterPro" id="IPR040423">
    <property type="entry name" value="PEA_transferase"/>
</dbReference>
<dbReference type="Proteomes" id="UP000184420">
    <property type="component" value="Unassembled WGS sequence"/>
</dbReference>
<dbReference type="Gene3D" id="3.40.720.10">
    <property type="entry name" value="Alkaline Phosphatase, subunit A"/>
    <property type="match status" value="1"/>
</dbReference>
<keyword evidence="5 7" id="KW-1133">Transmembrane helix</keyword>
<dbReference type="RefSeq" id="WP_073086633.1">
    <property type="nucleotide sequence ID" value="NZ_FRBL01000011.1"/>
</dbReference>
<evidence type="ECO:0000259" key="8">
    <source>
        <dbReference type="Pfam" id="PF00884"/>
    </source>
</evidence>
<dbReference type="AlphaFoldDB" id="A0A1M7LPZ6"/>
<evidence type="ECO:0000256" key="2">
    <source>
        <dbReference type="ARBA" id="ARBA00022475"/>
    </source>
</evidence>
<organism evidence="9 10">
    <name type="scientific">Chitinophaga jiangningensis</name>
    <dbReference type="NCBI Taxonomy" id="1419482"/>
    <lineage>
        <taxon>Bacteria</taxon>
        <taxon>Pseudomonadati</taxon>
        <taxon>Bacteroidota</taxon>
        <taxon>Chitinophagia</taxon>
        <taxon>Chitinophagales</taxon>
        <taxon>Chitinophagaceae</taxon>
        <taxon>Chitinophaga</taxon>
    </lineage>
</organism>
<proteinExistence type="predicted"/>
<dbReference type="InterPro" id="IPR058130">
    <property type="entry name" value="PEA_transf_C"/>
</dbReference>
<evidence type="ECO:0000256" key="4">
    <source>
        <dbReference type="ARBA" id="ARBA00022692"/>
    </source>
</evidence>
<feature type="transmembrane region" description="Helical" evidence="7">
    <location>
        <begin position="37"/>
        <end position="56"/>
    </location>
</feature>
<dbReference type="Pfam" id="PF00884">
    <property type="entry name" value="Sulfatase"/>
    <property type="match status" value="1"/>
</dbReference>
<keyword evidence="3 9" id="KW-0808">Transferase</keyword>
<sequence>MAIRLHWNRQSTYLLIFAISWVIPNMVLVWIDFSWFNIIVNLLFPFTLGIALISVFRKPGIMMLLMLPMLIIHAYEIVFLYLFGEGVITTDMFLNTVTTDVEESTELLGNIMPSIIIVCVLYLPILALAILSCCMKMRLHAGFRRQFSLYAGIASLVMAGIILVAGVRMDEKVYPLNVIYNLNFAVDKWYRERNYPITSYGFTFHANKKNHAKEREVYVLVLGESSRAMSWSLLGHRVNTNPFLTGQPGLLTFSNITSESNATQKSVPLILSPADASSAPYLYTQKSIITLFKEAGFKTYFITNQVANQQLIGFYSKEANVWIDINKGVDKKEIGQYDANLIPHFKKVLDEDTGKAFVVLHMHGSHFKYSNRYPTDKSFFKPDQPLAIKLQHKTELWNAYDNSIRYSDSLLHVMIGMLQERELCAGMLYVSDHGENLMDDDRHLFLHSTPFPTYYELRIPLLLWFSRQYLQTWPERFQVAEQYLHAPADTRVVFHTLADMAGIYSPFVQYKLSLTNQSFEPQIPRRILGDHEEPEEFSRYFKTEDFDEMQREDSLLKR</sequence>
<keyword evidence="4 7" id="KW-0812">Transmembrane</keyword>
<dbReference type="CDD" id="cd16017">
    <property type="entry name" value="LptA"/>
    <property type="match status" value="1"/>
</dbReference>
<evidence type="ECO:0000256" key="6">
    <source>
        <dbReference type="ARBA" id="ARBA00023136"/>
    </source>
</evidence>
<feature type="domain" description="Sulfatase N-terminal" evidence="8">
    <location>
        <begin position="218"/>
        <end position="503"/>
    </location>
</feature>
<dbReference type="STRING" id="1419482.SAMN05444266_11159"/>
<evidence type="ECO:0000256" key="5">
    <source>
        <dbReference type="ARBA" id="ARBA00022989"/>
    </source>
</evidence>
<keyword evidence="6 7" id="KW-0472">Membrane</keyword>
<accession>A0A1M7LPZ6</accession>
<name>A0A1M7LPZ6_9BACT</name>
<feature type="transmembrane region" description="Helical" evidence="7">
    <location>
        <begin position="111"/>
        <end position="135"/>
    </location>
</feature>
<protein>
    <submittedName>
        <fullName evidence="9">Phosphoethanolamine transferase for glucans (OPG), alkaline phosphatase superfamily</fullName>
    </submittedName>
</protein>